<protein>
    <recommendedName>
        <fullName evidence="5">Ribosome maturation factor RimM</fullName>
    </recommendedName>
</protein>
<feature type="domain" description="PRC-barrel" evidence="7">
    <location>
        <begin position="98"/>
        <end position="171"/>
    </location>
</feature>
<dbReference type="AlphaFoldDB" id="A0A0R1F4Y3"/>
<dbReference type="GO" id="GO:0005840">
    <property type="term" value="C:ribosome"/>
    <property type="evidence" value="ECO:0007669"/>
    <property type="project" value="InterPro"/>
</dbReference>
<gene>
    <name evidence="5" type="primary">rimM</name>
    <name evidence="8" type="ORF">FD22_GL000181</name>
</gene>
<name>A0A0R1F4Y3_9LACO</name>
<comment type="function">
    <text evidence="5">An accessory protein needed during the final step in the assembly of 30S ribosomal subunit, possibly for assembly of the head region. Essential for efficient processing of 16S rRNA. May be needed both before and after RbfA during the maturation of 16S rRNA. It has affinity for free ribosomal 30S subunits but not for 70S ribosomes.</text>
</comment>
<evidence type="ECO:0000313" key="9">
    <source>
        <dbReference type="Proteomes" id="UP000051181"/>
    </source>
</evidence>
<comment type="similarity">
    <text evidence="5">Belongs to the RimM family.</text>
</comment>
<keyword evidence="4 5" id="KW-0143">Chaperone</keyword>
<dbReference type="Gene3D" id="2.30.30.240">
    <property type="entry name" value="PRC-barrel domain"/>
    <property type="match status" value="1"/>
</dbReference>
<dbReference type="Pfam" id="PF01782">
    <property type="entry name" value="RimM"/>
    <property type="match status" value="1"/>
</dbReference>
<comment type="subunit">
    <text evidence="5">Binds ribosomal protein uS19.</text>
</comment>
<evidence type="ECO:0000259" key="7">
    <source>
        <dbReference type="Pfam" id="PF05239"/>
    </source>
</evidence>
<dbReference type="InterPro" id="IPR011033">
    <property type="entry name" value="PRC_barrel-like_sf"/>
</dbReference>
<evidence type="ECO:0000313" key="8">
    <source>
        <dbReference type="EMBL" id="KRK14122.1"/>
    </source>
</evidence>
<dbReference type="SUPFAM" id="SSF50447">
    <property type="entry name" value="Translation proteins"/>
    <property type="match status" value="1"/>
</dbReference>
<dbReference type="Pfam" id="PF05239">
    <property type="entry name" value="PRC"/>
    <property type="match status" value="1"/>
</dbReference>
<keyword evidence="1 5" id="KW-0963">Cytoplasm</keyword>
<reference evidence="8 9" key="1">
    <citation type="journal article" date="2015" name="Genome Announc.">
        <title>Expanding the biotechnology potential of lactobacilli through comparative genomics of 213 strains and associated genera.</title>
        <authorList>
            <person name="Sun Z."/>
            <person name="Harris H.M."/>
            <person name="McCann A."/>
            <person name="Guo C."/>
            <person name="Argimon S."/>
            <person name="Zhang W."/>
            <person name="Yang X."/>
            <person name="Jeffery I.B."/>
            <person name="Cooney J.C."/>
            <person name="Kagawa T.F."/>
            <person name="Liu W."/>
            <person name="Song Y."/>
            <person name="Salvetti E."/>
            <person name="Wrobel A."/>
            <person name="Rasinkangas P."/>
            <person name="Parkhill J."/>
            <person name="Rea M.C."/>
            <person name="O'Sullivan O."/>
            <person name="Ritari J."/>
            <person name="Douillard F.P."/>
            <person name="Paul Ross R."/>
            <person name="Yang R."/>
            <person name="Briner A.E."/>
            <person name="Felis G.E."/>
            <person name="de Vos W.M."/>
            <person name="Barrangou R."/>
            <person name="Klaenhammer T.R."/>
            <person name="Caufield P.W."/>
            <person name="Cui Y."/>
            <person name="Zhang H."/>
            <person name="O'Toole P.W."/>
        </authorList>
    </citation>
    <scope>NUCLEOTIDE SEQUENCE [LARGE SCALE GENOMIC DNA]</scope>
    <source>
        <strain evidence="8 9">DSM 20001</strain>
    </source>
</reference>
<dbReference type="NCBIfam" id="TIGR02273">
    <property type="entry name" value="16S_RimM"/>
    <property type="match status" value="1"/>
</dbReference>
<dbReference type="InterPro" id="IPR027275">
    <property type="entry name" value="PRC-brl_dom"/>
</dbReference>
<dbReference type="GO" id="GO:0005737">
    <property type="term" value="C:cytoplasm"/>
    <property type="evidence" value="ECO:0007669"/>
    <property type="project" value="UniProtKB-SubCell"/>
</dbReference>
<dbReference type="InterPro" id="IPR002676">
    <property type="entry name" value="RimM_N"/>
</dbReference>
<evidence type="ECO:0000256" key="3">
    <source>
        <dbReference type="ARBA" id="ARBA00022552"/>
    </source>
</evidence>
<dbReference type="PANTHER" id="PTHR33692">
    <property type="entry name" value="RIBOSOME MATURATION FACTOR RIMM"/>
    <property type="match status" value="1"/>
</dbReference>
<dbReference type="Proteomes" id="UP000051181">
    <property type="component" value="Unassembled WGS sequence"/>
</dbReference>
<dbReference type="InterPro" id="IPR011961">
    <property type="entry name" value="RimM"/>
</dbReference>
<proteinExistence type="inferred from homology"/>
<comment type="subcellular location">
    <subcellularLocation>
        <location evidence="5">Cytoplasm</location>
    </subcellularLocation>
</comment>
<dbReference type="PANTHER" id="PTHR33692:SF1">
    <property type="entry name" value="RIBOSOME MATURATION FACTOR RIMM"/>
    <property type="match status" value="1"/>
</dbReference>
<dbReference type="HAMAP" id="MF_00014">
    <property type="entry name" value="Ribosome_mat_RimM"/>
    <property type="match status" value="1"/>
</dbReference>
<evidence type="ECO:0000259" key="6">
    <source>
        <dbReference type="Pfam" id="PF01782"/>
    </source>
</evidence>
<evidence type="ECO:0000256" key="4">
    <source>
        <dbReference type="ARBA" id="ARBA00023186"/>
    </source>
</evidence>
<dbReference type="EMBL" id="AZCN01000104">
    <property type="protein sequence ID" value="KRK14122.1"/>
    <property type="molecule type" value="Genomic_DNA"/>
</dbReference>
<dbReference type="eggNOG" id="COG0806">
    <property type="taxonomic scope" value="Bacteria"/>
</dbReference>
<dbReference type="RefSeq" id="WP_003680395.1">
    <property type="nucleotide sequence ID" value="NZ_AZCN01000104.1"/>
</dbReference>
<dbReference type="InterPro" id="IPR036976">
    <property type="entry name" value="RimM_N_sf"/>
</dbReference>
<comment type="domain">
    <text evidence="5">The PRC barrel domain binds ribosomal protein uS19.</text>
</comment>
<dbReference type="Gene3D" id="2.40.30.60">
    <property type="entry name" value="RimM"/>
    <property type="match status" value="1"/>
</dbReference>
<feature type="domain" description="RimM N-terminal" evidence="6">
    <location>
        <begin position="7"/>
        <end position="87"/>
    </location>
</feature>
<organism evidence="8 9">
    <name type="scientific">Loigolactobacillus coryniformis subsp. coryniformis KCTC 3167 = DSM 20001</name>
    <dbReference type="NCBI Taxonomy" id="913848"/>
    <lineage>
        <taxon>Bacteria</taxon>
        <taxon>Bacillati</taxon>
        <taxon>Bacillota</taxon>
        <taxon>Bacilli</taxon>
        <taxon>Lactobacillales</taxon>
        <taxon>Lactobacillaceae</taxon>
        <taxon>Loigolactobacillus</taxon>
    </lineage>
</organism>
<dbReference type="SUPFAM" id="SSF50346">
    <property type="entry name" value="PRC-barrel domain"/>
    <property type="match status" value="1"/>
</dbReference>
<comment type="caution">
    <text evidence="8">The sequence shown here is derived from an EMBL/GenBank/DDBJ whole genome shotgun (WGS) entry which is preliminary data.</text>
</comment>
<dbReference type="GO" id="GO:0043022">
    <property type="term" value="F:ribosome binding"/>
    <property type="evidence" value="ECO:0007669"/>
    <property type="project" value="InterPro"/>
</dbReference>
<dbReference type="PATRIC" id="fig|913848.6.peg.178"/>
<evidence type="ECO:0000256" key="2">
    <source>
        <dbReference type="ARBA" id="ARBA00022517"/>
    </source>
</evidence>
<accession>A0A0R1F4Y3</accession>
<dbReference type="GO" id="GO:0042274">
    <property type="term" value="P:ribosomal small subunit biogenesis"/>
    <property type="evidence" value="ECO:0007669"/>
    <property type="project" value="UniProtKB-UniRule"/>
</dbReference>
<dbReference type="InterPro" id="IPR009000">
    <property type="entry name" value="Transl_B-barrel_sf"/>
</dbReference>
<evidence type="ECO:0000256" key="1">
    <source>
        <dbReference type="ARBA" id="ARBA00022490"/>
    </source>
</evidence>
<keyword evidence="3 5" id="KW-0698">rRNA processing</keyword>
<sequence length="176" mass="19550">MSEKYYTVGKIVNTHGIRGEVRVMATTDFPEERFQPGAKLYVKPAGKTQALTVKTHRRHKNFNLLSFTELPDLTAVEPLKGQMLYVAGEDQHQLAADEGFYYRDIIGLKIVDQTTGADLGTVKEILSPGANDVWVVARPGKKDWLLPYIKQVVLDVNLAAKKAIVDLPEGLIDDAD</sequence>
<dbReference type="GeneID" id="65917256"/>
<dbReference type="GO" id="GO:0006364">
    <property type="term" value="P:rRNA processing"/>
    <property type="evidence" value="ECO:0007669"/>
    <property type="project" value="UniProtKB-UniRule"/>
</dbReference>
<keyword evidence="2 5" id="KW-0690">Ribosome biogenesis</keyword>
<evidence type="ECO:0000256" key="5">
    <source>
        <dbReference type="HAMAP-Rule" id="MF_00014"/>
    </source>
</evidence>